<feature type="compositionally biased region" description="Basic and acidic residues" evidence="1">
    <location>
        <begin position="125"/>
        <end position="138"/>
    </location>
</feature>
<dbReference type="Proteomes" id="UP001066276">
    <property type="component" value="Chromosome 9"/>
</dbReference>
<organism evidence="2 3">
    <name type="scientific">Pleurodeles waltl</name>
    <name type="common">Iberian ribbed newt</name>
    <dbReference type="NCBI Taxonomy" id="8319"/>
    <lineage>
        <taxon>Eukaryota</taxon>
        <taxon>Metazoa</taxon>
        <taxon>Chordata</taxon>
        <taxon>Craniata</taxon>
        <taxon>Vertebrata</taxon>
        <taxon>Euteleostomi</taxon>
        <taxon>Amphibia</taxon>
        <taxon>Batrachia</taxon>
        <taxon>Caudata</taxon>
        <taxon>Salamandroidea</taxon>
        <taxon>Salamandridae</taxon>
        <taxon>Pleurodelinae</taxon>
        <taxon>Pleurodeles</taxon>
    </lineage>
</organism>
<evidence type="ECO:0000256" key="1">
    <source>
        <dbReference type="SAM" id="MobiDB-lite"/>
    </source>
</evidence>
<evidence type="ECO:0000313" key="3">
    <source>
        <dbReference type="Proteomes" id="UP001066276"/>
    </source>
</evidence>
<gene>
    <name evidence="2" type="ORF">NDU88_000942</name>
</gene>
<reference evidence="2" key="1">
    <citation type="journal article" date="2022" name="bioRxiv">
        <title>Sequencing and chromosome-scale assembly of the giantPleurodeles waltlgenome.</title>
        <authorList>
            <person name="Brown T."/>
            <person name="Elewa A."/>
            <person name="Iarovenko S."/>
            <person name="Subramanian E."/>
            <person name="Araus A.J."/>
            <person name="Petzold A."/>
            <person name="Susuki M."/>
            <person name="Suzuki K.-i.T."/>
            <person name="Hayashi T."/>
            <person name="Toyoda A."/>
            <person name="Oliveira C."/>
            <person name="Osipova E."/>
            <person name="Leigh N.D."/>
            <person name="Simon A."/>
            <person name="Yun M.H."/>
        </authorList>
    </citation>
    <scope>NUCLEOTIDE SEQUENCE</scope>
    <source>
        <strain evidence="2">20211129_DDA</strain>
        <tissue evidence="2">Liver</tissue>
    </source>
</reference>
<feature type="region of interest" description="Disordered" evidence="1">
    <location>
        <begin position="79"/>
        <end position="111"/>
    </location>
</feature>
<sequence length="153" mass="17492">MLVLDYHEDEVEEGELVDHDENGEVAEWQWWSGEECGRGRGNSKQVQIGDFRNNYMRSHWERRQPRLWKIGSWLGGSLRRGPGKQPKGSLQPLMVSAGVDMGSDGSLEESDVRLRKGKYVADRGGETEAVKDYGEQAKKDRKRRTKGLMVDKE</sequence>
<proteinExistence type="predicted"/>
<evidence type="ECO:0000313" key="2">
    <source>
        <dbReference type="EMBL" id="KAJ1103520.1"/>
    </source>
</evidence>
<keyword evidence="3" id="KW-1185">Reference proteome</keyword>
<name>A0AAV7MTA4_PLEWA</name>
<protein>
    <submittedName>
        <fullName evidence="2">Uncharacterized protein</fullName>
    </submittedName>
</protein>
<dbReference type="AlphaFoldDB" id="A0AAV7MTA4"/>
<accession>A0AAV7MTA4</accession>
<comment type="caution">
    <text evidence="2">The sequence shown here is derived from an EMBL/GenBank/DDBJ whole genome shotgun (WGS) entry which is preliminary data.</text>
</comment>
<dbReference type="EMBL" id="JANPWB010000013">
    <property type="protein sequence ID" value="KAJ1103520.1"/>
    <property type="molecule type" value="Genomic_DNA"/>
</dbReference>
<feature type="region of interest" description="Disordered" evidence="1">
    <location>
        <begin position="125"/>
        <end position="153"/>
    </location>
</feature>